<organism evidence="1 2">
    <name type="scientific">Dolichospermum flos-aquae UHCC 0037</name>
    <dbReference type="NCBI Taxonomy" id="2590026"/>
    <lineage>
        <taxon>Bacteria</taxon>
        <taxon>Bacillati</taxon>
        <taxon>Cyanobacteriota</taxon>
        <taxon>Cyanophyceae</taxon>
        <taxon>Nostocales</taxon>
        <taxon>Aphanizomenonaceae</taxon>
        <taxon>Dolichospermum</taxon>
    </lineage>
</organism>
<sequence>MALIHRGLADKNYFLFWGVIEQTAKSLVDIFAITTGLKFKILKHRVGSPLSEENLNESQRFWANCVEKHYLI</sequence>
<comment type="caution">
    <text evidence="1">The sequence shown here is derived from an EMBL/GenBank/DDBJ whole genome shotgun (WGS) entry which is preliminary data.</text>
</comment>
<dbReference type="EMBL" id="VILF01000002">
    <property type="protein sequence ID" value="MTJ43399.1"/>
    <property type="molecule type" value="Genomic_DNA"/>
</dbReference>
<proteinExistence type="predicted"/>
<protein>
    <submittedName>
        <fullName evidence="1">Uncharacterized protein</fullName>
    </submittedName>
</protein>
<reference evidence="2" key="1">
    <citation type="journal article" date="2020" name="Toxins">
        <title>Phylogenomic Analysis of Secondary Metabolism in the Toxic Cyanobacterial Genera Anabaena, Dolichospermum and Aphanizomenon.</title>
        <authorList>
            <person name="Oesterholm J."/>
            <person name="Popin R.V."/>
            <person name="Fewer D.P."/>
            <person name="Sivonen K."/>
        </authorList>
    </citation>
    <scope>NUCLEOTIDE SEQUENCE [LARGE SCALE GENOMIC DNA]</scope>
    <source>
        <strain evidence="2">UHCC 0037</strain>
    </source>
</reference>
<accession>A0ACC7S6F6</accession>
<gene>
    <name evidence="1" type="ORF">FJR39_09335</name>
</gene>
<evidence type="ECO:0000313" key="1">
    <source>
        <dbReference type="EMBL" id="MTJ43399.1"/>
    </source>
</evidence>
<dbReference type="Proteomes" id="UP001517388">
    <property type="component" value="Unassembled WGS sequence"/>
</dbReference>
<keyword evidence="2" id="KW-1185">Reference proteome</keyword>
<name>A0ACC7S6F6_DOLFA</name>
<evidence type="ECO:0000313" key="2">
    <source>
        <dbReference type="Proteomes" id="UP001517388"/>
    </source>
</evidence>